<feature type="compositionally biased region" description="Polar residues" evidence="2">
    <location>
        <begin position="608"/>
        <end position="629"/>
    </location>
</feature>
<keyword evidence="1" id="KW-0175">Coiled coil</keyword>
<organism evidence="3 4">
    <name type="scientific">Tetrahymena thermophila (strain SB210)</name>
    <dbReference type="NCBI Taxonomy" id="312017"/>
    <lineage>
        <taxon>Eukaryota</taxon>
        <taxon>Sar</taxon>
        <taxon>Alveolata</taxon>
        <taxon>Ciliophora</taxon>
        <taxon>Intramacronucleata</taxon>
        <taxon>Oligohymenophorea</taxon>
        <taxon>Hymenostomatida</taxon>
        <taxon>Tetrahymenina</taxon>
        <taxon>Tetrahymenidae</taxon>
        <taxon>Tetrahymena</taxon>
    </lineage>
</organism>
<dbReference type="AlphaFoldDB" id="W7X0T6"/>
<dbReference type="Proteomes" id="UP000009168">
    <property type="component" value="Unassembled WGS sequence"/>
</dbReference>
<dbReference type="KEGG" id="tet:TTHERM_000785819"/>
<feature type="region of interest" description="Disordered" evidence="2">
    <location>
        <begin position="1"/>
        <end position="64"/>
    </location>
</feature>
<name>W7X0T6_TETTS</name>
<feature type="compositionally biased region" description="Low complexity" evidence="2">
    <location>
        <begin position="758"/>
        <end position="777"/>
    </location>
</feature>
<dbReference type="RefSeq" id="XP_012654667.1">
    <property type="nucleotide sequence ID" value="XM_012799213.1"/>
</dbReference>
<feature type="region of interest" description="Disordered" evidence="2">
    <location>
        <begin position="690"/>
        <end position="742"/>
    </location>
</feature>
<protein>
    <submittedName>
        <fullName evidence="3">Endo-1,4-beta-xylanase xylA, putative</fullName>
    </submittedName>
</protein>
<feature type="region of interest" description="Disordered" evidence="2">
    <location>
        <begin position="338"/>
        <end position="369"/>
    </location>
</feature>
<feature type="compositionally biased region" description="Polar residues" evidence="2">
    <location>
        <begin position="1"/>
        <end position="23"/>
    </location>
</feature>
<dbReference type="InParanoid" id="W7X0T6"/>
<feature type="compositionally biased region" description="Low complexity" evidence="2">
    <location>
        <begin position="43"/>
        <end position="64"/>
    </location>
</feature>
<accession>W7X0T6</accession>
<dbReference type="GeneID" id="24440665"/>
<feature type="compositionally biased region" description="Low complexity" evidence="2">
    <location>
        <begin position="1037"/>
        <end position="1055"/>
    </location>
</feature>
<keyword evidence="4" id="KW-1185">Reference proteome</keyword>
<feature type="region of interest" description="Disordered" evidence="2">
    <location>
        <begin position="606"/>
        <end position="629"/>
    </location>
</feature>
<feature type="compositionally biased region" description="Low complexity" evidence="2">
    <location>
        <begin position="343"/>
        <end position="355"/>
    </location>
</feature>
<dbReference type="EMBL" id="GG662552">
    <property type="protein sequence ID" value="EWS72780.1"/>
    <property type="molecule type" value="Genomic_DNA"/>
</dbReference>
<sequence length="1182" mass="137311">MRTRALSQNEQPKPQQSQHSISLPRSYVPPKKIKSIKQIMKESYGQSGPSSTSSSANASKSSQNSLNIQKNNYLYSDLSNQSLNMSIKRNEGMNMNQNFSFKQHFGLNCSSDDNAFSYGDKECLQFQLKNRSLSSSSQNEISKKGNQQENYQLDQEEMYYQQKLIPDNINIAYNLQNYNQGKQQNQSQTYRVEDILDGDKENVFINSNIQSQQYQQGNDYFQKNNQQKIANLQSSHCSSTNSSTSNNTNRLQNTQNKQKIQYIAQMNNFIHYNDSDDQENQNCLGYPIKKNHLIIEAQKQKELQNSQQTKQGSKTNSYSKKGNTYKQINQINNTNKIEKKKQNQQSQNVSQSTSTERVSQRILNQSQQNDYNSLQKISKYLNRSLTELNSNRADNSYLLNKNILHQSLNQNQIEDYLKQDCQNECNALKYSSAPLEANQENFYDTQKQFSDNYSIHDKEILIKMREMIHQLQSRDASQRLEISKLRKQNQELKDQINQKNQQLVENEYQMNKDSNYISQLDTQLNNFQMKFNQLQKQLQDEQFKFQNILEDRNQVINNLEEENMQLKTGLQQLIQSHHEQIQKIEMHQQLDHFDNTNIEKQNDIEKQSGLSNNINSDSNRSQKSYGQSMIHSDEETDLIKSYLSDGTSIKPKERTLLLQTQNINFLNTNGNTLETTCNYFPNEEDIIREQSEEEEQSERSLYATNQRSPQNLQINKSSLQQSKEKEKEQSQRSATHNEQNLAKNVNVNLQSLIQMSKQNISQQSNASIQTSNTSNQQHSKINSHNSSHTNTIQNSLNTSLSLKDQFNKKNSFLSNLNTSIQQQNSRLLSIQSPSGQLMPLDSSILYKQNQNYVDKIATAAGLTPSQIFCDSNKVVTSTTQMNVSFSSPSSSVSSVNTNQFRKYPALINQSQFNQQSNQGILTENKNQMNLQNNQENNFQINNIKQEQTNKSFNQNNNQKNQQHINFQNYFSQNQDKIIQSNMNNMYPPNNNFDPNQLLRKQNIFVHSSQIQNKSNVFHPENKENIIYNQNNIQINSQQQPNKMQQQQTNQSNLTEQDQHMTNNDQQTTKNYHSSSSNNKDAIDIDPYQFITEEMTNNISSDCRYNDFSNCDKSIQNEVSLSYKNTTDQDELSQELSKNSNDIYNVQGELTEEQTQEILKLLKQKLEREYQFDDDILDQIKNQ</sequence>
<feature type="compositionally biased region" description="Polar residues" evidence="2">
    <location>
        <begin position="732"/>
        <end position="742"/>
    </location>
</feature>
<evidence type="ECO:0000256" key="1">
    <source>
        <dbReference type="SAM" id="Coils"/>
    </source>
</evidence>
<evidence type="ECO:0000313" key="3">
    <source>
        <dbReference type="EMBL" id="EWS72780.1"/>
    </source>
</evidence>
<feature type="compositionally biased region" description="Polar residues" evidence="2">
    <location>
        <begin position="1059"/>
        <end position="1079"/>
    </location>
</feature>
<reference evidence="4" key="1">
    <citation type="journal article" date="2006" name="PLoS Biol.">
        <title>Macronuclear genome sequence of the ciliate Tetrahymena thermophila, a model eukaryote.</title>
        <authorList>
            <person name="Eisen J.A."/>
            <person name="Coyne R.S."/>
            <person name="Wu M."/>
            <person name="Wu D."/>
            <person name="Thiagarajan M."/>
            <person name="Wortman J.R."/>
            <person name="Badger J.H."/>
            <person name="Ren Q."/>
            <person name="Amedeo P."/>
            <person name="Jones K.M."/>
            <person name="Tallon L.J."/>
            <person name="Delcher A.L."/>
            <person name="Salzberg S.L."/>
            <person name="Silva J.C."/>
            <person name="Haas B.J."/>
            <person name="Majoros W.H."/>
            <person name="Farzad M."/>
            <person name="Carlton J.M."/>
            <person name="Smith R.K. Jr."/>
            <person name="Garg J."/>
            <person name="Pearlman R.E."/>
            <person name="Karrer K.M."/>
            <person name="Sun L."/>
            <person name="Manning G."/>
            <person name="Elde N.C."/>
            <person name="Turkewitz A.P."/>
            <person name="Asai D.J."/>
            <person name="Wilkes D.E."/>
            <person name="Wang Y."/>
            <person name="Cai H."/>
            <person name="Collins K."/>
            <person name="Stewart B.A."/>
            <person name="Lee S.R."/>
            <person name="Wilamowska K."/>
            <person name="Weinberg Z."/>
            <person name="Ruzzo W.L."/>
            <person name="Wloga D."/>
            <person name="Gaertig J."/>
            <person name="Frankel J."/>
            <person name="Tsao C.-C."/>
            <person name="Gorovsky M.A."/>
            <person name="Keeling P.J."/>
            <person name="Waller R.F."/>
            <person name="Patron N.J."/>
            <person name="Cherry J.M."/>
            <person name="Stover N.A."/>
            <person name="Krieger C.J."/>
            <person name="del Toro C."/>
            <person name="Ryder H.F."/>
            <person name="Williamson S.C."/>
            <person name="Barbeau R.A."/>
            <person name="Hamilton E.P."/>
            <person name="Orias E."/>
        </authorList>
    </citation>
    <scope>NUCLEOTIDE SEQUENCE [LARGE SCALE GENOMIC DNA]</scope>
    <source>
        <strain evidence="4">SB210</strain>
    </source>
</reference>
<feature type="compositionally biased region" description="Polar residues" evidence="2">
    <location>
        <begin position="778"/>
        <end position="792"/>
    </location>
</feature>
<gene>
    <name evidence="3" type="ORF">TTHERM_000785819</name>
</gene>
<feature type="region of interest" description="Disordered" evidence="2">
    <location>
        <begin position="1037"/>
        <end position="1080"/>
    </location>
</feature>
<feature type="coiled-coil region" evidence="1">
    <location>
        <begin position="475"/>
        <end position="576"/>
    </location>
</feature>
<feature type="region of interest" description="Disordered" evidence="2">
    <location>
        <begin position="758"/>
        <end position="792"/>
    </location>
</feature>
<evidence type="ECO:0000313" key="4">
    <source>
        <dbReference type="Proteomes" id="UP000009168"/>
    </source>
</evidence>
<feature type="compositionally biased region" description="Polar residues" evidence="2">
    <location>
        <begin position="702"/>
        <end position="715"/>
    </location>
</feature>
<proteinExistence type="predicted"/>
<evidence type="ECO:0000256" key="2">
    <source>
        <dbReference type="SAM" id="MobiDB-lite"/>
    </source>
</evidence>
<feature type="region of interest" description="Disordered" evidence="2">
    <location>
        <begin position="301"/>
        <end position="325"/>
    </location>
</feature>
<feature type="compositionally biased region" description="Polar residues" evidence="2">
    <location>
        <begin position="303"/>
        <end position="322"/>
    </location>
</feature>